<feature type="region of interest" description="Disordered" evidence="6">
    <location>
        <begin position="302"/>
        <end position="321"/>
    </location>
</feature>
<feature type="domain" description="C2HC/C3H-type" evidence="7">
    <location>
        <begin position="200"/>
        <end position="229"/>
    </location>
</feature>
<dbReference type="PANTHER" id="PTHR13555:SF68">
    <property type="entry name" value="ZINC FINGER PROTEIN 474"/>
    <property type="match status" value="1"/>
</dbReference>
<evidence type="ECO:0000256" key="6">
    <source>
        <dbReference type="SAM" id="MobiDB-lite"/>
    </source>
</evidence>
<feature type="domain" description="C2HC/C3H-type" evidence="7">
    <location>
        <begin position="374"/>
        <end position="403"/>
    </location>
</feature>
<accession>A0AAD9P1N8</accession>
<dbReference type="Gene3D" id="3.30.160.60">
    <property type="entry name" value="Classic Zinc Finger"/>
    <property type="match status" value="7"/>
</dbReference>
<evidence type="ECO:0000259" key="7">
    <source>
        <dbReference type="PROSITE" id="PS52027"/>
    </source>
</evidence>
<dbReference type="PANTHER" id="PTHR13555">
    <property type="entry name" value="C2H2 ZINC FINGER CGI-62-RELATED"/>
    <property type="match status" value="1"/>
</dbReference>
<dbReference type="GO" id="GO:0008270">
    <property type="term" value="F:zinc ion binding"/>
    <property type="evidence" value="ECO:0007669"/>
    <property type="project" value="UniProtKB-KW"/>
</dbReference>
<dbReference type="Proteomes" id="UP001209878">
    <property type="component" value="Unassembled WGS sequence"/>
</dbReference>
<feature type="region of interest" description="Disordered" evidence="6">
    <location>
        <begin position="157"/>
        <end position="194"/>
    </location>
</feature>
<protein>
    <recommendedName>
        <fullName evidence="7">C2HC/C3H-type domain-containing protein</fullName>
    </recommendedName>
</protein>
<evidence type="ECO:0000256" key="2">
    <source>
        <dbReference type="ARBA" id="ARBA00022737"/>
    </source>
</evidence>
<feature type="compositionally biased region" description="Polar residues" evidence="6">
    <location>
        <begin position="157"/>
        <end position="183"/>
    </location>
</feature>
<organism evidence="8 9">
    <name type="scientific">Ridgeia piscesae</name>
    <name type="common">Tubeworm</name>
    <dbReference type="NCBI Taxonomy" id="27915"/>
    <lineage>
        <taxon>Eukaryota</taxon>
        <taxon>Metazoa</taxon>
        <taxon>Spiralia</taxon>
        <taxon>Lophotrochozoa</taxon>
        <taxon>Annelida</taxon>
        <taxon>Polychaeta</taxon>
        <taxon>Sedentaria</taxon>
        <taxon>Canalipalpata</taxon>
        <taxon>Sabellida</taxon>
        <taxon>Siboglinidae</taxon>
        <taxon>Ridgeia</taxon>
    </lineage>
</organism>
<evidence type="ECO:0000313" key="8">
    <source>
        <dbReference type="EMBL" id="KAK2186541.1"/>
    </source>
</evidence>
<feature type="region of interest" description="Disordered" evidence="6">
    <location>
        <begin position="341"/>
        <end position="369"/>
    </location>
</feature>
<evidence type="ECO:0000256" key="5">
    <source>
        <dbReference type="PROSITE-ProRule" id="PRU01371"/>
    </source>
</evidence>
<dbReference type="InterPro" id="IPR026319">
    <property type="entry name" value="ZC2HC1A/B-like"/>
</dbReference>
<proteinExistence type="predicted"/>
<keyword evidence="4" id="KW-0862">Zinc</keyword>
<keyword evidence="3 5" id="KW-0863">Zinc-finger</keyword>
<feature type="domain" description="C2HC/C3H-type" evidence="7">
    <location>
        <begin position="5"/>
        <end position="34"/>
    </location>
</feature>
<keyword evidence="1" id="KW-0479">Metal-binding</keyword>
<evidence type="ECO:0000313" key="9">
    <source>
        <dbReference type="Proteomes" id="UP001209878"/>
    </source>
</evidence>
<sequence length="549" mass="60128">MVGRQGVVCYICGREFGSKSITIHEPQCMKKWHAENNNLPKRLRRPAPQKPQLLPSMNGDGSRNSWNEAAWQSAQSNLIPCPNCGRTFNPDRLEVHQRSCHLNGPAKSHDSFLGSGDKRPRSRAKTATLKQPTVLGAGDMIDVAANPFPLSKRGATERNQTVRPKTVTLSKRRSLSVSQTNLTMAPPPKKSAHAMHRRPQFVVCYICGREFTNASLPIHEPQCLEKWKVQNAQLPKHQRRPVPKKPSPEMALGASGNYNVDAKMNELAMESYAANLVPCARCGRTFASDRIGVHERICLKMKHPPKPASSDGPSPARGPHARRGTYIIAKGGQIITNTNQAGQSQLPQVSGRQAGQRPQPQPKPIEKPKPVEPKFVFCYICGRQFTDASLPIHEPQCLKKWEVENKKLPPEHHKPAPQKPQALGTGSKMTRAELQEVQLEAANANLVACQKCGRTFNPDRIVVHERVCKAGRGGNVPPVGGGGTRAAQLNTTSLGAGAFTSKGLTSDNSMAQSSAAQSNLMPCPNCGRTFLPDRLAIHQRSCKPRPGHR</sequence>
<feature type="region of interest" description="Disordered" evidence="6">
    <location>
        <begin position="101"/>
        <end position="126"/>
    </location>
</feature>
<comment type="caution">
    <text evidence="8">The sequence shown here is derived from an EMBL/GenBank/DDBJ whole genome shotgun (WGS) entry which is preliminary data.</text>
</comment>
<dbReference type="InterPro" id="IPR049899">
    <property type="entry name" value="Znf_C2HC_C3H"/>
</dbReference>
<dbReference type="Pfam" id="PF13913">
    <property type="entry name" value="zf-C2HC_2"/>
    <property type="match status" value="7"/>
</dbReference>
<name>A0AAD9P1N8_RIDPI</name>
<feature type="region of interest" description="Disordered" evidence="6">
    <location>
        <begin position="234"/>
        <end position="254"/>
    </location>
</feature>
<feature type="region of interest" description="Disordered" evidence="6">
    <location>
        <begin position="41"/>
        <end position="63"/>
    </location>
</feature>
<evidence type="ECO:0000256" key="4">
    <source>
        <dbReference type="ARBA" id="ARBA00022833"/>
    </source>
</evidence>
<dbReference type="PROSITE" id="PS52027">
    <property type="entry name" value="ZF_C2HC_C3H"/>
    <property type="match status" value="7"/>
</dbReference>
<feature type="domain" description="C2HC/C3H-type" evidence="7">
    <location>
        <begin position="77"/>
        <end position="106"/>
    </location>
</feature>
<dbReference type="AlphaFoldDB" id="A0AAD9P1N8"/>
<keyword evidence="9" id="KW-1185">Reference proteome</keyword>
<gene>
    <name evidence="8" type="ORF">NP493_197g05019</name>
</gene>
<feature type="domain" description="C2HC/C3H-type" evidence="7">
    <location>
        <begin position="445"/>
        <end position="474"/>
    </location>
</feature>
<feature type="domain" description="C2HC/C3H-type" evidence="7">
    <location>
        <begin position="275"/>
        <end position="304"/>
    </location>
</feature>
<feature type="domain" description="C2HC/C3H-type" evidence="7">
    <location>
        <begin position="519"/>
        <end position="548"/>
    </location>
</feature>
<feature type="compositionally biased region" description="Polar residues" evidence="6">
    <location>
        <begin position="341"/>
        <end position="350"/>
    </location>
</feature>
<keyword evidence="2" id="KW-0677">Repeat</keyword>
<reference evidence="8" key="1">
    <citation type="journal article" date="2023" name="Mol. Biol. Evol.">
        <title>Third-Generation Sequencing Reveals the Adaptive Role of the Epigenome in Three Deep-Sea Polychaetes.</title>
        <authorList>
            <person name="Perez M."/>
            <person name="Aroh O."/>
            <person name="Sun Y."/>
            <person name="Lan Y."/>
            <person name="Juniper S.K."/>
            <person name="Young C.R."/>
            <person name="Angers B."/>
            <person name="Qian P.Y."/>
        </authorList>
    </citation>
    <scope>NUCLEOTIDE SEQUENCE</scope>
    <source>
        <strain evidence="8">R07B-5</strain>
    </source>
</reference>
<evidence type="ECO:0000256" key="1">
    <source>
        <dbReference type="ARBA" id="ARBA00022723"/>
    </source>
</evidence>
<dbReference type="EMBL" id="JAODUO010000197">
    <property type="protein sequence ID" value="KAK2186541.1"/>
    <property type="molecule type" value="Genomic_DNA"/>
</dbReference>
<evidence type="ECO:0000256" key="3">
    <source>
        <dbReference type="ARBA" id="ARBA00022771"/>
    </source>
</evidence>